<organism evidence="1 2">
    <name type="scientific">Sphingomonas guangdongensis</name>
    <dbReference type="NCBI Taxonomy" id="1141890"/>
    <lineage>
        <taxon>Bacteria</taxon>
        <taxon>Pseudomonadati</taxon>
        <taxon>Pseudomonadota</taxon>
        <taxon>Alphaproteobacteria</taxon>
        <taxon>Sphingomonadales</taxon>
        <taxon>Sphingomonadaceae</taxon>
        <taxon>Sphingomonas</taxon>
    </lineage>
</organism>
<dbReference type="Pfam" id="PF13376">
    <property type="entry name" value="OmdA"/>
    <property type="match status" value="1"/>
</dbReference>
<proteinExistence type="predicted"/>
<dbReference type="RefSeq" id="WP_097064839.1">
    <property type="nucleotide sequence ID" value="NZ_OBMI01000003.1"/>
</dbReference>
<dbReference type="OrthoDB" id="9803948at2"/>
<accession>A0A285R2F6</accession>
<dbReference type="AlphaFoldDB" id="A0A285R2F6"/>
<dbReference type="EMBL" id="OBMI01000003">
    <property type="protein sequence ID" value="SOB87909.1"/>
    <property type="molecule type" value="Genomic_DNA"/>
</dbReference>
<name>A0A285R2F6_9SPHN</name>
<reference evidence="1 2" key="1">
    <citation type="submission" date="2017-07" db="EMBL/GenBank/DDBJ databases">
        <authorList>
            <person name="Sun Z.S."/>
            <person name="Albrecht U."/>
            <person name="Echele G."/>
            <person name="Lee C.C."/>
        </authorList>
    </citation>
    <scope>NUCLEOTIDE SEQUENCE [LARGE SCALE GENOMIC DNA]</scope>
    <source>
        <strain evidence="1 2">CGMCC 1.12672</strain>
    </source>
</reference>
<sequence>MVDPTSSLALAPPGGIVHDLPDDFAAQLGREPAALSTWRDISPIARNEWICWVTYAKKAETRAKRINWGVESLRDGKRRPCCWPGCPHR</sequence>
<evidence type="ECO:0000313" key="1">
    <source>
        <dbReference type="EMBL" id="SOB87909.1"/>
    </source>
</evidence>
<protein>
    <submittedName>
        <fullName evidence="1">Bacteriocin-protection, YdeI or OmpD-Associated</fullName>
    </submittedName>
</protein>
<evidence type="ECO:0000313" key="2">
    <source>
        <dbReference type="Proteomes" id="UP000219494"/>
    </source>
</evidence>
<keyword evidence="2" id="KW-1185">Reference proteome</keyword>
<dbReference type="Proteomes" id="UP000219494">
    <property type="component" value="Unassembled WGS sequence"/>
</dbReference>
<gene>
    <name evidence="1" type="ORF">SAMN06297144_3047</name>
</gene>